<dbReference type="Pfam" id="PF00578">
    <property type="entry name" value="AhpC-TSA"/>
    <property type="match status" value="1"/>
</dbReference>
<name>A0A956NFQ3_UNCEI</name>
<dbReference type="Pfam" id="PF07593">
    <property type="entry name" value="UnbV_ASPIC"/>
    <property type="match status" value="1"/>
</dbReference>
<dbReference type="AlphaFoldDB" id="A0A956NFQ3"/>
<sequence>MTSTEDIVAAGNDQYKENHLAAMFRDGFSFSGYERDGFYLSIAPNDASAATQSNGTDTQAGPRRRFANVSGVSGLDSPSDGRATVFADFDNDGDTDIFLTTIQGDAHLLYRNEVGADFGFLRIALRGTTSGTDAFSAVVRVGTSRGVQTQVKSGGEGYLAEHDPRLLFGLGRDESAEWVEVTWPNGTKQRFDQPFPSRSSWLLVEGDATPHSVRETRTSLPSPYAKDQALLSSLGLEKGGELPNFDVVGRDGSTKPWKSTLAPNQRALVNLWATWCVPCKTEMPELQKKASYFESKGIQLLGLSIDTREDMSGIGRFLEERGVTYPVALGGSSAVDAIYGDGEVFVPLTFVLDERGKIETAFGGWNAESRRRVEQWAEGSGAR</sequence>
<comment type="caution">
    <text evidence="2">The sequence shown here is derived from an EMBL/GenBank/DDBJ whole genome shotgun (WGS) entry which is preliminary data.</text>
</comment>
<dbReference type="SUPFAM" id="SSF69318">
    <property type="entry name" value="Integrin alpha N-terminal domain"/>
    <property type="match status" value="1"/>
</dbReference>
<gene>
    <name evidence="2" type="ORF">KDA27_20035</name>
</gene>
<evidence type="ECO:0000259" key="1">
    <source>
        <dbReference type="PROSITE" id="PS51352"/>
    </source>
</evidence>
<dbReference type="Proteomes" id="UP000739538">
    <property type="component" value="Unassembled WGS sequence"/>
</dbReference>
<dbReference type="PANTHER" id="PTHR16026:SF0">
    <property type="entry name" value="CARTILAGE ACIDIC PROTEIN 1"/>
    <property type="match status" value="1"/>
</dbReference>
<dbReference type="EMBL" id="JAGQHS010000142">
    <property type="protein sequence ID" value="MCA9758094.1"/>
    <property type="molecule type" value="Genomic_DNA"/>
</dbReference>
<feature type="domain" description="Thioredoxin" evidence="1">
    <location>
        <begin position="236"/>
        <end position="379"/>
    </location>
</feature>
<protein>
    <submittedName>
        <fullName evidence="2">Redoxin domain-containing protein</fullName>
    </submittedName>
</protein>
<accession>A0A956NFQ3</accession>
<dbReference type="InterPro" id="IPR013766">
    <property type="entry name" value="Thioredoxin_domain"/>
</dbReference>
<evidence type="ECO:0000313" key="3">
    <source>
        <dbReference type="Proteomes" id="UP000739538"/>
    </source>
</evidence>
<dbReference type="InterPro" id="IPR027039">
    <property type="entry name" value="Crtac1"/>
</dbReference>
<dbReference type="CDD" id="cd02966">
    <property type="entry name" value="TlpA_like_family"/>
    <property type="match status" value="1"/>
</dbReference>
<reference evidence="2" key="1">
    <citation type="submission" date="2020-04" db="EMBL/GenBank/DDBJ databases">
        <authorList>
            <person name="Zhang T."/>
        </authorList>
    </citation>
    <scope>NUCLEOTIDE SEQUENCE</scope>
    <source>
        <strain evidence="2">HKST-UBA02</strain>
    </source>
</reference>
<proteinExistence type="predicted"/>
<dbReference type="Gene3D" id="3.40.30.10">
    <property type="entry name" value="Glutaredoxin"/>
    <property type="match status" value="1"/>
</dbReference>
<dbReference type="InterPro" id="IPR028994">
    <property type="entry name" value="Integrin_alpha_N"/>
</dbReference>
<dbReference type="SUPFAM" id="SSF52833">
    <property type="entry name" value="Thioredoxin-like"/>
    <property type="match status" value="1"/>
</dbReference>
<reference evidence="2" key="2">
    <citation type="journal article" date="2021" name="Microbiome">
        <title>Successional dynamics and alternative stable states in a saline activated sludge microbial community over 9 years.</title>
        <authorList>
            <person name="Wang Y."/>
            <person name="Ye J."/>
            <person name="Ju F."/>
            <person name="Liu L."/>
            <person name="Boyd J.A."/>
            <person name="Deng Y."/>
            <person name="Parks D.H."/>
            <person name="Jiang X."/>
            <person name="Yin X."/>
            <person name="Woodcroft B.J."/>
            <person name="Tyson G.W."/>
            <person name="Hugenholtz P."/>
            <person name="Polz M.F."/>
            <person name="Zhang T."/>
        </authorList>
    </citation>
    <scope>NUCLEOTIDE SEQUENCE</scope>
    <source>
        <strain evidence="2">HKST-UBA02</strain>
    </source>
</reference>
<dbReference type="PANTHER" id="PTHR16026">
    <property type="entry name" value="CARTILAGE ACIDIC PROTEIN 1"/>
    <property type="match status" value="1"/>
</dbReference>
<dbReference type="GO" id="GO:0016491">
    <property type="term" value="F:oxidoreductase activity"/>
    <property type="evidence" value="ECO:0007669"/>
    <property type="project" value="InterPro"/>
</dbReference>
<dbReference type="InterPro" id="IPR036249">
    <property type="entry name" value="Thioredoxin-like_sf"/>
</dbReference>
<evidence type="ECO:0000313" key="2">
    <source>
        <dbReference type="EMBL" id="MCA9758094.1"/>
    </source>
</evidence>
<dbReference type="InterPro" id="IPR017937">
    <property type="entry name" value="Thioredoxin_CS"/>
</dbReference>
<dbReference type="PROSITE" id="PS00194">
    <property type="entry name" value="THIOREDOXIN_1"/>
    <property type="match status" value="1"/>
</dbReference>
<dbReference type="InterPro" id="IPR000866">
    <property type="entry name" value="AhpC/TSA"/>
</dbReference>
<dbReference type="InterPro" id="IPR011519">
    <property type="entry name" value="UnbV_ASPIC"/>
</dbReference>
<dbReference type="PROSITE" id="PS51352">
    <property type="entry name" value="THIOREDOXIN_2"/>
    <property type="match status" value="1"/>
</dbReference>
<dbReference type="GO" id="GO:0016209">
    <property type="term" value="F:antioxidant activity"/>
    <property type="evidence" value="ECO:0007669"/>
    <property type="project" value="InterPro"/>
</dbReference>
<organism evidence="2 3">
    <name type="scientific">Eiseniibacteriota bacterium</name>
    <dbReference type="NCBI Taxonomy" id="2212470"/>
    <lineage>
        <taxon>Bacteria</taxon>
        <taxon>Candidatus Eiseniibacteriota</taxon>
    </lineage>
</organism>